<accession>A0ABQ5DHE0</accession>
<gene>
    <name evidence="1" type="ORF">Tco_0938183</name>
</gene>
<dbReference type="Proteomes" id="UP001151760">
    <property type="component" value="Unassembled WGS sequence"/>
</dbReference>
<proteinExistence type="predicted"/>
<reference evidence="1" key="2">
    <citation type="submission" date="2022-01" db="EMBL/GenBank/DDBJ databases">
        <authorList>
            <person name="Yamashiro T."/>
            <person name="Shiraishi A."/>
            <person name="Satake H."/>
            <person name="Nakayama K."/>
        </authorList>
    </citation>
    <scope>NUCLEOTIDE SEQUENCE</scope>
</reference>
<evidence type="ECO:0000313" key="2">
    <source>
        <dbReference type="Proteomes" id="UP001151760"/>
    </source>
</evidence>
<keyword evidence="2" id="KW-1185">Reference proteome</keyword>
<organism evidence="1 2">
    <name type="scientific">Tanacetum coccineum</name>
    <dbReference type="NCBI Taxonomy" id="301880"/>
    <lineage>
        <taxon>Eukaryota</taxon>
        <taxon>Viridiplantae</taxon>
        <taxon>Streptophyta</taxon>
        <taxon>Embryophyta</taxon>
        <taxon>Tracheophyta</taxon>
        <taxon>Spermatophyta</taxon>
        <taxon>Magnoliopsida</taxon>
        <taxon>eudicotyledons</taxon>
        <taxon>Gunneridae</taxon>
        <taxon>Pentapetalae</taxon>
        <taxon>asterids</taxon>
        <taxon>campanulids</taxon>
        <taxon>Asterales</taxon>
        <taxon>Asteraceae</taxon>
        <taxon>Asteroideae</taxon>
        <taxon>Anthemideae</taxon>
        <taxon>Anthemidinae</taxon>
        <taxon>Tanacetum</taxon>
    </lineage>
</organism>
<name>A0ABQ5DHE0_9ASTR</name>
<protein>
    <submittedName>
        <fullName evidence="1">Uncharacterized protein</fullName>
    </submittedName>
</protein>
<comment type="caution">
    <text evidence="1">The sequence shown here is derived from an EMBL/GenBank/DDBJ whole genome shotgun (WGS) entry which is preliminary data.</text>
</comment>
<evidence type="ECO:0000313" key="1">
    <source>
        <dbReference type="EMBL" id="GJT38318.1"/>
    </source>
</evidence>
<reference evidence="1" key="1">
    <citation type="journal article" date="2022" name="Int. J. Mol. Sci.">
        <title>Draft Genome of Tanacetum Coccineum: Genomic Comparison of Closely Related Tanacetum-Family Plants.</title>
        <authorList>
            <person name="Yamashiro T."/>
            <person name="Shiraishi A."/>
            <person name="Nakayama K."/>
            <person name="Satake H."/>
        </authorList>
    </citation>
    <scope>NUCLEOTIDE SEQUENCE</scope>
</reference>
<dbReference type="EMBL" id="BQNB010015294">
    <property type="protein sequence ID" value="GJT38318.1"/>
    <property type="molecule type" value="Genomic_DNA"/>
</dbReference>
<sequence>MPLTKAKGQKVVVVASLYTRSIALGYKVIATLDNHKIDNAVGSLQAVGTSSGRNALAVEIPSSSGNHKPSSGNALEHFIPNNPPLNLILHLLIKFPE</sequence>